<feature type="domain" description="HTH lacI-type" evidence="6">
    <location>
        <begin position="22"/>
        <end position="76"/>
    </location>
</feature>
<dbReference type="GO" id="GO:0000976">
    <property type="term" value="F:transcription cis-regulatory region binding"/>
    <property type="evidence" value="ECO:0007669"/>
    <property type="project" value="TreeGrafter"/>
</dbReference>
<evidence type="ECO:0000313" key="8">
    <source>
        <dbReference type="Proteomes" id="UP000559182"/>
    </source>
</evidence>
<keyword evidence="4" id="KW-0804">Transcription</keyword>
<protein>
    <submittedName>
        <fullName evidence="7">DNA-binding LacI/PurR family transcriptional regulator</fullName>
    </submittedName>
</protein>
<reference evidence="7 8" key="1">
    <citation type="submission" date="2020-08" db="EMBL/GenBank/DDBJ databases">
        <title>Sequencing the genomes of 1000 actinobacteria strains.</title>
        <authorList>
            <person name="Klenk H.-P."/>
        </authorList>
    </citation>
    <scope>NUCLEOTIDE SEQUENCE [LARGE SCALE GENOMIC DNA]</scope>
    <source>
        <strain evidence="7 8">DSM 105369</strain>
    </source>
</reference>
<keyword evidence="8" id="KW-1185">Reference proteome</keyword>
<keyword evidence="1" id="KW-0678">Repressor</keyword>
<comment type="caution">
    <text evidence="7">The sequence shown here is derived from an EMBL/GenBank/DDBJ whole genome shotgun (WGS) entry which is preliminary data.</text>
</comment>
<evidence type="ECO:0000256" key="3">
    <source>
        <dbReference type="ARBA" id="ARBA00023125"/>
    </source>
</evidence>
<evidence type="ECO:0000256" key="4">
    <source>
        <dbReference type="ARBA" id="ARBA00023163"/>
    </source>
</evidence>
<dbReference type="AlphaFoldDB" id="A0A839N6Q1"/>
<dbReference type="PANTHER" id="PTHR30146:SF151">
    <property type="entry name" value="HTH-TYPE TRANSCRIPTIONAL REPRESSOR CYTR"/>
    <property type="match status" value="1"/>
</dbReference>
<dbReference type="Pfam" id="PF13377">
    <property type="entry name" value="Peripla_BP_3"/>
    <property type="match status" value="1"/>
</dbReference>
<dbReference type="PROSITE" id="PS50932">
    <property type="entry name" value="HTH_LACI_2"/>
    <property type="match status" value="1"/>
</dbReference>
<organism evidence="7 8">
    <name type="scientific">Flexivirga oryzae</name>
    <dbReference type="NCBI Taxonomy" id="1794944"/>
    <lineage>
        <taxon>Bacteria</taxon>
        <taxon>Bacillati</taxon>
        <taxon>Actinomycetota</taxon>
        <taxon>Actinomycetes</taxon>
        <taxon>Micrococcales</taxon>
        <taxon>Dermacoccaceae</taxon>
        <taxon>Flexivirga</taxon>
    </lineage>
</organism>
<dbReference type="InterPro" id="IPR000843">
    <property type="entry name" value="HTH_LacI"/>
</dbReference>
<dbReference type="RefSeq" id="WP_343065695.1">
    <property type="nucleotide sequence ID" value="NZ_JACHVQ010000001.1"/>
</dbReference>
<dbReference type="Pfam" id="PF00356">
    <property type="entry name" value="LacI"/>
    <property type="match status" value="1"/>
</dbReference>
<dbReference type="Proteomes" id="UP000559182">
    <property type="component" value="Unassembled WGS sequence"/>
</dbReference>
<dbReference type="CDD" id="cd01392">
    <property type="entry name" value="HTH_LacI"/>
    <property type="match status" value="1"/>
</dbReference>
<feature type="region of interest" description="Disordered" evidence="5">
    <location>
        <begin position="327"/>
        <end position="355"/>
    </location>
</feature>
<dbReference type="PANTHER" id="PTHR30146">
    <property type="entry name" value="LACI-RELATED TRANSCRIPTIONAL REPRESSOR"/>
    <property type="match status" value="1"/>
</dbReference>
<dbReference type="SUPFAM" id="SSF53822">
    <property type="entry name" value="Periplasmic binding protein-like I"/>
    <property type="match status" value="1"/>
</dbReference>
<accession>A0A839N6Q1</accession>
<dbReference type="InterPro" id="IPR028082">
    <property type="entry name" value="Peripla_BP_I"/>
</dbReference>
<evidence type="ECO:0000256" key="1">
    <source>
        <dbReference type="ARBA" id="ARBA00022491"/>
    </source>
</evidence>
<evidence type="ECO:0000259" key="6">
    <source>
        <dbReference type="PROSITE" id="PS50932"/>
    </source>
</evidence>
<feature type="compositionally biased region" description="Polar residues" evidence="5">
    <location>
        <begin position="346"/>
        <end position="355"/>
    </location>
</feature>
<evidence type="ECO:0000256" key="2">
    <source>
        <dbReference type="ARBA" id="ARBA00023015"/>
    </source>
</evidence>
<gene>
    <name evidence="7" type="ORF">FHU39_000366</name>
</gene>
<sequence length="355" mass="37588">MITYAVGTVSTESSRRTTAKRVTIADVAREAGVSRTTVSHSLNDIGQVDPRTRQRVKEVAARLHFRPSVRAQRLRAGRSQTIALLSSMPPAVSGGVSRLGFFTDLAMGCAEVALLRGYVLALAPPVQGQDSLAHLDIDGAILLEPAPSDWLATELTDRGVPFVRIDGPDDASSVDLHHREAADILLGHLIEQGATAIGLVCGSSGRTAQRTFRERYLAAAQQHGLPVAIAEADERAGERSGYAATTSLLTDHPGIDALCISIDAFATGAVQAAHDLGRVIGTDLLLATRYDGIRARTSNPPLTALDLHLEEVAHAAVELLLRRLGDIPGEDRPVPSTPAPTLVVRASTQRTPAGN</sequence>
<dbReference type="SUPFAM" id="SSF47413">
    <property type="entry name" value="lambda repressor-like DNA-binding domains"/>
    <property type="match status" value="1"/>
</dbReference>
<dbReference type="InterPro" id="IPR046335">
    <property type="entry name" value="LacI/GalR-like_sensor"/>
</dbReference>
<name>A0A839N6Q1_9MICO</name>
<keyword evidence="3 7" id="KW-0238">DNA-binding</keyword>
<dbReference type="Gene3D" id="3.40.50.2300">
    <property type="match status" value="2"/>
</dbReference>
<dbReference type="EMBL" id="JACHVQ010000001">
    <property type="protein sequence ID" value="MBB2890382.1"/>
    <property type="molecule type" value="Genomic_DNA"/>
</dbReference>
<evidence type="ECO:0000313" key="7">
    <source>
        <dbReference type="EMBL" id="MBB2890382.1"/>
    </source>
</evidence>
<keyword evidence="2" id="KW-0805">Transcription regulation</keyword>
<dbReference type="Gene3D" id="1.10.260.40">
    <property type="entry name" value="lambda repressor-like DNA-binding domains"/>
    <property type="match status" value="1"/>
</dbReference>
<evidence type="ECO:0000256" key="5">
    <source>
        <dbReference type="SAM" id="MobiDB-lite"/>
    </source>
</evidence>
<dbReference type="InterPro" id="IPR010982">
    <property type="entry name" value="Lambda_DNA-bd_dom_sf"/>
</dbReference>
<dbReference type="GO" id="GO:0003700">
    <property type="term" value="F:DNA-binding transcription factor activity"/>
    <property type="evidence" value="ECO:0007669"/>
    <property type="project" value="TreeGrafter"/>
</dbReference>
<dbReference type="SMART" id="SM00354">
    <property type="entry name" value="HTH_LACI"/>
    <property type="match status" value="1"/>
</dbReference>
<proteinExistence type="predicted"/>